<gene>
    <name evidence="2" type="ORF">DPMN_072823</name>
</gene>
<dbReference type="InterPro" id="IPR029021">
    <property type="entry name" value="Prot-tyrosine_phosphatase-like"/>
</dbReference>
<sequence>MEVEHEASVANAVRKVKTRRKGAIPNLEQFQFCHDCVLDYTQSFNIYSNIAAKLSDC</sequence>
<evidence type="ECO:0000259" key="1">
    <source>
        <dbReference type="Pfam" id="PF00102"/>
    </source>
</evidence>
<dbReference type="Pfam" id="PF00102">
    <property type="entry name" value="Y_phosphatase"/>
    <property type="match status" value="1"/>
</dbReference>
<dbReference type="AlphaFoldDB" id="A0A9D4BXZ1"/>
<dbReference type="Gene3D" id="3.90.190.10">
    <property type="entry name" value="Protein tyrosine phosphatase superfamily"/>
    <property type="match status" value="1"/>
</dbReference>
<dbReference type="GO" id="GO:0004725">
    <property type="term" value="F:protein tyrosine phosphatase activity"/>
    <property type="evidence" value="ECO:0007669"/>
    <property type="project" value="InterPro"/>
</dbReference>
<evidence type="ECO:0000313" key="2">
    <source>
        <dbReference type="EMBL" id="KAH3713058.1"/>
    </source>
</evidence>
<organism evidence="2 3">
    <name type="scientific">Dreissena polymorpha</name>
    <name type="common">Zebra mussel</name>
    <name type="synonym">Mytilus polymorpha</name>
    <dbReference type="NCBI Taxonomy" id="45954"/>
    <lineage>
        <taxon>Eukaryota</taxon>
        <taxon>Metazoa</taxon>
        <taxon>Spiralia</taxon>
        <taxon>Lophotrochozoa</taxon>
        <taxon>Mollusca</taxon>
        <taxon>Bivalvia</taxon>
        <taxon>Autobranchia</taxon>
        <taxon>Heteroconchia</taxon>
        <taxon>Euheterodonta</taxon>
        <taxon>Imparidentia</taxon>
        <taxon>Neoheterodontei</taxon>
        <taxon>Myida</taxon>
        <taxon>Dreissenoidea</taxon>
        <taxon>Dreissenidae</taxon>
        <taxon>Dreissena</taxon>
    </lineage>
</organism>
<dbReference type="InterPro" id="IPR000242">
    <property type="entry name" value="PTP_cat"/>
</dbReference>
<dbReference type="Proteomes" id="UP000828390">
    <property type="component" value="Unassembled WGS sequence"/>
</dbReference>
<accession>A0A9D4BXZ1</accession>
<feature type="domain" description="Tyrosine-protein phosphatase" evidence="1">
    <location>
        <begin position="4"/>
        <end position="38"/>
    </location>
</feature>
<dbReference type="EMBL" id="JAIWYP010000014">
    <property type="protein sequence ID" value="KAH3713058.1"/>
    <property type="molecule type" value="Genomic_DNA"/>
</dbReference>
<reference evidence="2" key="2">
    <citation type="submission" date="2020-11" db="EMBL/GenBank/DDBJ databases">
        <authorList>
            <person name="McCartney M.A."/>
            <person name="Auch B."/>
            <person name="Kono T."/>
            <person name="Mallez S."/>
            <person name="Becker A."/>
            <person name="Gohl D.M."/>
            <person name="Silverstein K.A.T."/>
            <person name="Koren S."/>
            <person name="Bechman K.B."/>
            <person name="Herman A."/>
            <person name="Abrahante J.E."/>
            <person name="Garbe J."/>
        </authorList>
    </citation>
    <scope>NUCLEOTIDE SEQUENCE</scope>
    <source>
        <strain evidence="2">Duluth1</strain>
        <tissue evidence="2">Whole animal</tissue>
    </source>
</reference>
<protein>
    <recommendedName>
        <fullName evidence="1">Tyrosine-protein phosphatase domain-containing protein</fullName>
    </recommendedName>
</protein>
<reference evidence="2" key="1">
    <citation type="journal article" date="2019" name="bioRxiv">
        <title>The Genome of the Zebra Mussel, Dreissena polymorpha: A Resource for Invasive Species Research.</title>
        <authorList>
            <person name="McCartney M.A."/>
            <person name="Auch B."/>
            <person name="Kono T."/>
            <person name="Mallez S."/>
            <person name="Zhang Y."/>
            <person name="Obille A."/>
            <person name="Becker A."/>
            <person name="Abrahante J.E."/>
            <person name="Garbe J."/>
            <person name="Badalamenti J.P."/>
            <person name="Herman A."/>
            <person name="Mangelson H."/>
            <person name="Liachko I."/>
            <person name="Sullivan S."/>
            <person name="Sone E.D."/>
            <person name="Koren S."/>
            <person name="Silverstein K.A.T."/>
            <person name="Beckman K.B."/>
            <person name="Gohl D.M."/>
        </authorList>
    </citation>
    <scope>NUCLEOTIDE SEQUENCE</scope>
    <source>
        <strain evidence="2">Duluth1</strain>
        <tissue evidence="2">Whole animal</tissue>
    </source>
</reference>
<dbReference type="SUPFAM" id="SSF52799">
    <property type="entry name" value="(Phosphotyrosine protein) phosphatases II"/>
    <property type="match status" value="1"/>
</dbReference>
<name>A0A9D4BXZ1_DREPO</name>
<comment type="caution">
    <text evidence="2">The sequence shown here is derived from an EMBL/GenBank/DDBJ whole genome shotgun (WGS) entry which is preliminary data.</text>
</comment>
<evidence type="ECO:0000313" key="3">
    <source>
        <dbReference type="Proteomes" id="UP000828390"/>
    </source>
</evidence>
<keyword evidence="3" id="KW-1185">Reference proteome</keyword>
<proteinExistence type="predicted"/>